<dbReference type="InterPro" id="IPR050127">
    <property type="entry name" value="Serine_Proteases_S1"/>
</dbReference>
<dbReference type="PANTHER" id="PTHR24264:SF65">
    <property type="entry name" value="SRCR DOMAIN-CONTAINING PROTEIN"/>
    <property type="match status" value="1"/>
</dbReference>
<comment type="similarity">
    <text evidence="2">Belongs to the peptidase S1 family.</text>
</comment>
<organism evidence="14 15">
    <name type="scientific">Drosophila mojavensis</name>
    <name type="common">Fruit fly</name>
    <dbReference type="NCBI Taxonomy" id="7230"/>
    <lineage>
        <taxon>Eukaryota</taxon>
        <taxon>Metazoa</taxon>
        <taxon>Ecdysozoa</taxon>
        <taxon>Arthropoda</taxon>
        <taxon>Hexapoda</taxon>
        <taxon>Insecta</taxon>
        <taxon>Pterygota</taxon>
        <taxon>Neoptera</taxon>
        <taxon>Endopterygota</taxon>
        <taxon>Diptera</taxon>
        <taxon>Brachycera</taxon>
        <taxon>Muscomorpha</taxon>
        <taxon>Ephydroidea</taxon>
        <taxon>Drosophilidae</taxon>
        <taxon>Drosophila</taxon>
    </lineage>
</organism>
<dbReference type="MEROPS" id="S01.B79"/>
<dbReference type="GO" id="GO:0004252">
    <property type="term" value="F:serine-type endopeptidase activity"/>
    <property type="evidence" value="ECO:0007669"/>
    <property type="project" value="UniProtKB-EC"/>
</dbReference>
<dbReference type="KEGG" id="dmo:Dmoj_GI23805"/>
<dbReference type="InterPro" id="IPR001254">
    <property type="entry name" value="Trypsin_dom"/>
</dbReference>
<dbReference type="Gene3D" id="2.40.10.10">
    <property type="entry name" value="Trypsin-like serine proteases"/>
    <property type="match status" value="1"/>
</dbReference>
<dbReference type="SMR" id="B4KK96"/>
<dbReference type="Pfam" id="PF00089">
    <property type="entry name" value="Trypsin"/>
    <property type="match status" value="1"/>
</dbReference>
<evidence type="ECO:0000256" key="12">
    <source>
        <dbReference type="SAM" id="SignalP"/>
    </source>
</evidence>
<dbReference type="InParanoid" id="B4KK96"/>
<evidence type="ECO:0000313" key="14">
    <source>
        <dbReference type="EMBL" id="EDW12627.1"/>
    </source>
</evidence>
<evidence type="ECO:0000256" key="9">
    <source>
        <dbReference type="ARBA" id="ARBA00023157"/>
    </source>
</evidence>
<dbReference type="InterPro" id="IPR043504">
    <property type="entry name" value="Peptidase_S1_PA_chymotrypsin"/>
</dbReference>
<dbReference type="SUPFAM" id="SSF50494">
    <property type="entry name" value="Trypsin-like serine proteases"/>
    <property type="match status" value="1"/>
</dbReference>
<sequence length="280" mass="31373">MSAKLVTFLLLQTAVVVLAGVRTIQQPVYRQPSLINELFRQPQRIDGRIVGGKPINITDVPYQISLQVSFLIFLKHICGGSLISKDWILTAAHCTHGKKANQLRVRLGTSETKRNGQLLRIKKIVNHEKFNHLNYDYDISLLQLQEPIEFDETKQAVKLPKQGQEFKDGEMCYVSGWGDTLNSNESDEWLRRVPLPLVNQEQCRKQNLLINIVTDNMICAGYSEGGKGACHGDSGGPMVNGDGMLVGVVSWGNPCAKPNYPSVFARVSYVREWIREHSGV</sequence>
<dbReference type="SMART" id="SM00020">
    <property type="entry name" value="Tryp_SPc"/>
    <property type="match status" value="1"/>
</dbReference>
<dbReference type="InterPro" id="IPR018114">
    <property type="entry name" value="TRYPSIN_HIS"/>
</dbReference>
<comment type="subcellular location">
    <subcellularLocation>
        <location evidence="1">Secreted</location>
        <location evidence="1">Extracellular space</location>
    </subcellularLocation>
</comment>
<dbReference type="eggNOG" id="KOG3627">
    <property type="taxonomic scope" value="Eukaryota"/>
</dbReference>
<keyword evidence="3" id="KW-0964">Secreted</keyword>
<evidence type="ECO:0000259" key="13">
    <source>
        <dbReference type="PROSITE" id="PS50240"/>
    </source>
</evidence>
<dbReference type="OMA" id="GFQIDIA"/>
<reference evidence="14 15" key="1">
    <citation type="journal article" date="2007" name="Nature">
        <title>Evolution of genes and genomes on the Drosophila phylogeny.</title>
        <authorList>
            <consortium name="Drosophila 12 Genomes Consortium"/>
            <person name="Clark A.G."/>
            <person name="Eisen M.B."/>
            <person name="Smith D.R."/>
            <person name="Bergman C.M."/>
            <person name="Oliver B."/>
            <person name="Markow T.A."/>
            <person name="Kaufman T.C."/>
            <person name="Kellis M."/>
            <person name="Gelbart W."/>
            <person name="Iyer V.N."/>
            <person name="Pollard D.A."/>
            <person name="Sackton T.B."/>
            <person name="Larracuente A.M."/>
            <person name="Singh N.D."/>
            <person name="Abad J.P."/>
            <person name="Abt D.N."/>
            <person name="Adryan B."/>
            <person name="Aguade M."/>
            <person name="Akashi H."/>
            <person name="Anderson W.W."/>
            <person name="Aquadro C.F."/>
            <person name="Ardell D.H."/>
            <person name="Arguello R."/>
            <person name="Artieri C.G."/>
            <person name="Barbash D.A."/>
            <person name="Barker D."/>
            <person name="Barsanti P."/>
            <person name="Batterham P."/>
            <person name="Batzoglou S."/>
            <person name="Begun D."/>
            <person name="Bhutkar A."/>
            <person name="Blanco E."/>
            <person name="Bosak S.A."/>
            <person name="Bradley R.K."/>
            <person name="Brand A.D."/>
            <person name="Brent M.R."/>
            <person name="Brooks A.N."/>
            <person name="Brown R.H."/>
            <person name="Butlin R.K."/>
            <person name="Caggese C."/>
            <person name="Calvi B.R."/>
            <person name="Bernardo de Carvalho A."/>
            <person name="Caspi A."/>
            <person name="Castrezana S."/>
            <person name="Celniker S.E."/>
            <person name="Chang J.L."/>
            <person name="Chapple C."/>
            <person name="Chatterji S."/>
            <person name="Chinwalla A."/>
            <person name="Civetta A."/>
            <person name="Clifton S.W."/>
            <person name="Comeron J.M."/>
            <person name="Costello J.C."/>
            <person name="Coyne J.A."/>
            <person name="Daub J."/>
            <person name="David R.G."/>
            <person name="Delcher A.L."/>
            <person name="Delehaunty K."/>
            <person name="Do C.B."/>
            <person name="Ebling H."/>
            <person name="Edwards K."/>
            <person name="Eickbush T."/>
            <person name="Evans J.D."/>
            <person name="Filipski A."/>
            <person name="Findeiss S."/>
            <person name="Freyhult E."/>
            <person name="Fulton L."/>
            <person name="Fulton R."/>
            <person name="Garcia A.C."/>
            <person name="Gardiner A."/>
            <person name="Garfield D.A."/>
            <person name="Garvin B.E."/>
            <person name="Gibson G."/>
            <person name="Gilbert D."/>
            <person name="Gnerre S."/>
            <person name="Godfrey J."/>
            <person name="Good R."/>
            <person name="Gotea V."/>
            <person name="Gravely B."/>
            <person name="Greenberg A.J."/>
            <person name="Griffiths-Jones S."/>
            <person name="Gross S."/>
            <person name="Guigo R."/>
            <person name="Gustafson E.A."/>
            <person name="Haerty W."/>
            <person name="Hahn M.W."/>
            <person name="Halligan D.L."/>
            <person name="Halpern A.L."/>
            <person name="Halter G.M."/>
            <person name="Han M.V."/>
            <person name="Heger A."/>
            <person name="Hillier L."/>
            <person name="Hinrichs A.S."/>
            <person name="Holmes I."/>
            <person name="Hoskins R.A."/>
            <person name="Hubisz M.J."/>
            <person name="Hultmark D."/>
            <person name="Huntley M.A."/>
            <person name="Jaffe D.B."/>
            <person name="Jagadeeshan S."/>
            <person name="Jeck W.R."/>
            <person name="Johnson J."/>
            <person name="Jones C.D."/>
            <person name="Jordan W.C."/>
            <person name="Karpen G.H."/>
            <person name="Kataoka E."/>
            <person name="Keightley P.D."/>
            <person name="Kheradpour P."/>
            <person name="Kirkness E.F."/>
            <person name="Koerich L.B."/>
            <person name="Kristiansen K."/>
            <person name="Kudrna D."/>
            <person name="Kulathinal R.J."/>
            <person name="Kumar S."/>
            <person name="Kwok R."/>
            <person name="Lander E."/>
            <person name="Langley C.H."/>
            <person name="Lapoint R."/>
            <person name="Lazzaro B.P."/>
            <person name="Lee S.J."/>
            <person name="Levesque L."/>
            <person name="Li R."/>
            <person name="Lin C.F."/>
            <person name="Lin M.F."/>
            <person name="Lindblad-Toh K."/>
            <person name="Llopart A."/>
            <person name="Long M."/>
            <person name="Low L."/>
            <person name="Lozovsky E."/>
            <person name="Lu J."/>
            <person name="Luo M."/>
            <person name="Machado C.A."/>
            <person name="Makalowski W."/>
            <person name="Marzo M."/>
            <person name="Matsuda M."/>
            <person name="Matzkin L."/>
            <person name="McAllister B."/>
            <person name="McBride C.S."/>
            <person name="McKernan B."/>
            <person name="McKernan K."/>
            <person name="Mendez-Lago M."/>
            <person name="Minx P."/>
            <person name="Mollenhauer M.U."/>
            <person name="Montooth K."/>
            <person name="Mount S.M."/>
            <person name="Mu X."/>
            <person name="Myers E."/>
            <person name="Negre B."/>
            <person name="Newfeld S."/>
            <person name="Nielsen R."/>
            <person name="Noor M.A."/>
            <person name="O'Grady P."/>
            <person name="Pachter L."/>
            <person name="Papaceit M."/>
            <person name="Parisi M.J."/>
            <person name="Parisi M."/>
            <person name="Parts L."/>
            <person name="Pedersen J.S."/>
            <person name="Pesole G."/>
            <person name="Phillippy A.M."/>
            <person name="Ponting C.P."/>
            <person name="Pop M."/>
            <person name="Porcelli D."/>
            <person name="Powell J.R."/>
            <person name="Prohaska S."/>
            <person name="Pruitt K."/>
            <person name="Puig M."/>
            <person name="Quesneville H."/>
            <person name="Ram K.R."/>
            <person name="Rand D."/>
            <person name="Rasmussen M.D."/>
            <person name="Reed L.K."/>
            <person name="Reenan R."/>
            <person name="Reily A."/>
            <person name="Remington K.A."/>
            <person name="Rieger T.T."/>
            <person name="Ritchie M.G."/>
            <person name="Robin C."/>
            <person name="Rogers Y.H."/>
            <person name="Rohde C."/>
            <person name="Rozas J."/>
            <person name="Rubenfield M.J."/>
            <person name="Ruiz A."/>
            <person name="Russo S."/>
            <person name="Salzberg S.L."/>
            <person name="Sanchez-Gracia A."/>
            <person name="Saranga D.J."/>
            <person name="Sato H."/>
            <person name="Schaeffer S.W."/>
            <person name="Schatz M.C."/>
            <person name="Schlenke T."/>
            <person name="Schwartz R."/>
            <person name="Segarra C."/>
            <person name="Singh R.S."/>
            <person name="Sirot L."/>
            <person name="Sirota M."/>
            <person name="Sisneros N.B."/>
            <person name="Smith C.D."/>
            <person name="Smith T.F."/>
            <person name="Spieth J."/>
            <person name="Stage D.E."/>
            <person name="Stark A."/>
            <person name="Stephan W."/>
            <person name="Strausberg R.L."/>
            <person name="Strempel S."/>
            <person name="Sturgill D."/>
            <person name="Sutton G."/>
            <person name="Sutton G.G."/>
            <person name="Tao W."/>
            <person name="Teichmann S."/>
            <person name="Tobari Y.N."/>
            <person name="Tomimura Y."/>
            <person name="Tsolas J.M."/>
            <person name="Valente V.L."/>
            <person name="Venter E."/>
            <person name="Venter J.C."/>
            <person name="Vicario S."/>
            <person name="Vieira F.G."/>
            <person name="Vilella A.J."/>
            <person name="Villasante A."/>
            <person name="Walenz B."/>
            <person name="Wang J."/>
            <person name="Wasserman M."/>
            <person name="Watts T."/>
            <person name="Wilson D."/>
            <person name="Wilson R.K."/>
            <person name="Wing R.A."/>
            <person name="Wolfner M.F."/>
            <person name="Wong A."/>
            <person name="Wong G.K."/>
            <person name="Wu C.I."/>
            <person name="Wu G."/>
            <person name="Yamamoto D."/>
            <person name="Yang H.P."/>
            <person name="Yang S.P."/>
            <person name="Yorke J.A."/>
            <person name="Yoshida K."/>
            <person name="Zdobnov E."/>
            <person name="Zhang P."/>
            <person name="Zhang Y."/>
            <person name="Zimin A.V."/>
            <person name="Baldwin J."/>
            <person name="Abdouelleil A."/>
            <person name="Abdulkadir J."/>
            <person name="Abebe A."/>
            <person name="Abera B."/>
            <person name="Abreu J."/>
            <person name="Acer S.C."/>
            <person name="Aftuck L."/>
            <person name="Alexander A."/>
            <person name="An P."/>
            <person name="Anderson E."/>
            <person name="Anderson S."/>
            <person name="Arachi H."/>
            <person name="Azer M."/>
            <person name="Bachantsang P."/>
            <person name="Barry A."/>
            <person name="Bayul T."/>
            <person name="Berlin A."/>
            <person name="Bessette D."/>
            <person name="Bloom T."/>
            <person name="Blye J."/>
            <person name="Boguslavskiy L."/>
            <person name="Bonnet C."/>
            <person name="Boukhgalter B."/>
            <person name="Bourzgui I."/>
            <person name="Brown A."/>
            <person name="Cahill P."/>
            <person name="Channer S."/>
            <person name="Cheshatsang Y."/>
            <person name="Chuda L."/>
            <person name="Citroen M."/>
            <person name="Collymore A."/>
            <person name="Cooke P."/>
            <person name="Costello M."/>
            <person name="D'Aco K."/>
            <person name="Daza R."/>
            <person name="De Haan G."/>
            <person name="DeGray S."/>
            <person name="DeMaso C."/>
            <person name="Dhargay N."/>
            <person name="Dooley K."/>
            <person name="Dooley E."/>
            <person name="Doricent M."/>
            <person name="Dorje P."/>
            <person name="Dorjee K."/>
            <person name="Dupes A."/>
            <person name="Elong R."/>
            <person name="Falk J."/>
            <person name="Farina A."/>
            <person name="Faro S."/>
            <person name="Ferguson D."/>
            <person name="Fisher S."/>
            <person name="Foley C.D."/>
            <person name="Franke A."/>
            <person name="Friedrich D."/>
            <person name="Gadbois L."/>
            <person name="Gearin G."/>
            <person name="Gearin C.R."/>
            <person name="Giannoukos G."/>
            <person name="Goode T."/>
            <person name="Graham J."/>
            <person name="Grandbois E."/>
            <person name="Grewal S."/>
            <person name="Gyaltsen K."/>
            <person name="Hafez N."/>
            <person name="Hagos B."/>
            <person name="Hall J."/>
            <person name="Henson C."/>
            <person name="Hollinger A."/>
            <person name="Honan T."/>
            <person name="Huard M.D."/>
            <person name="Hughes L."/>
            <person name="Hurhula B."/>
            <person name="Husby M.E."/>
            <person name="Kamat A."/>
            <person name="Kanga B."/>
            <person name="Kashin S."/>
            <person name="Khazanovich D."/>
            <person name="Kisner P."/>
            <person name="Lance K."/>
            <person name="Lara M."/>
            <person name="Lee W."/>
            <person name="Lennon N."/>
            <person name="Letendre F."/>
            <person name="LeVine R."/>
            <person name="Lipovsky A."/>
            <person name="Liu X."/>
            <person name="Liu J."/>
            <person name="Liu S."/>
            <person name="Lokyitsang T."/>
            <person name="Lokyitsang Y."/>
            <person name="Lubonja R."/>
            <person name="Lui A."/>
            <person name="MacDonald P."/>
            <person name="Magnisalis V."/>
            <person name="Maru K."/>
            <person name="Matthews C."/>
            <person name="McCusker W."/>
            <person name="McDonough S."/>
            <person name="Mehta T."/>
            <person name="Meldrim J."/>
            <person name="Meneus L."/>
            <person name="Mihai O."/>
            <person name="Mihalev A."/>
            <person name="Mihova T."/>
            <person name="Mittelman R."/>
            <person name="Mlenga V."/>
            <person name="Montmayeur A."/>
            <person name="Mulrain L."/>
            <person name="Navidi A."/>
            <person name="Naylor J."/>
            <person name="Negash T."/>
            <person name="Nguyen T."/>
            <person name="Nguyen N."/>
            <person name="Nicol R."/>
            <person name="Norbu C."/>
            <person name="Norbu N."/>
            <person name="Novod N."/>
            <person name="O'Neill B."/>
            <person name="Osman S."/>
            <person name="Markiewicz E."/>
            <person name="Oyono O.L."/>
            <person name="Patti C."/>
            <person name="Phunkhang P."/>
            <person name="Pierre F."/>
            <person name="Priest M."/>
            <person name="Raghuraman S."/>
            <person name="Rege F."/>
            <person name="Reyes R."/>
            <person name="Rise C."/>
            <person name="Rogov P."/>
            <person name="Ross K."/>
            <person name="Ryan E."/>
            <person name="Settipalli S."/>
            <person name="Shea T."/>
            <person name="Sherpa N."/>
            <person name="Shi L."/>
            <person name="Shih D."/>
            <person name="Sparrow T."/>
            <person name="Spaulding J."/>
            <person name="Stalker J."/>
            <person name="Stange-Thomann N."/>
            <person name="Stavropoulos S."/>
            <person name="Stone C."/>
            <person name="Strader C."/>
            <person name="Tesfaye S."/>
            <person name="Thomson T."/>
            <person name="Thoulutsang Y."/>
            <person name="Thoulutsang D."/>
            <person name="Topham K."/>
            <person name="Topping I."/>
            <person name="Tsamla T."/>
            <person name="Vassiliev H."/>
            <person name="Vo A."/>
            <person name="Wangchuk T."/>
            <person name="Wangdi T."/>
            <person name="Weiand M."/>
            <person name="Wilkinson J."/>
            <person name="Wilson A."/>
            <person name="Yadav S."/>
            <person name="Young G."/>
            <person name="Yu Q."/>
            <person name="Zembek L."/>
            <person name="Zhong D."/>
            <person name="Zimmer A."/>
            <person name="Zwirko Z."/>
            <person name="Jaffe D.B."/>
            <person name="Alvarez P."/>
            <person name="Brockman W."/>
            <person name="Butler J."/>
            <person name="Chin C."/>
            <person name="Gnerre S."/>
            <person name="Grabherr M."/>
            <person name="Kleber M."/>
            <person name="Mauceli E."/>
            <person name="MacCallum I."/>
        </authorList>
    </citation>
    <scope>NUCLEOTIDE SEQUENCE [LARGE SCALE GENOMIC DNA]</scope>
    <source>
        <strain evidence="15">Tucson 15081-1352.22</strain>
    </source>
</reference>
<proteinExistence type="inferred from homology"/>
<keyword evidence="5 12" id="KW-0732">Signal</keyword>
<feature type="domain" description="Peptidase S1" evidence="13">
    <location>
        <begin position="49"/>
        <end position="279"/>
    </location>
</feature>
<accession>B4KK96</accession>
<evidence type="ECO:0000256" key="4">
    <source>
        <dbReference type="ARBA" id="ARBA00022670"/>
    </source>
</evidence>
<dbReference type="GO" id="GO:0005615">
    <property type="term" value="C:extracellular space"/>
    <property type="evidence" value="ECO:0007669"/>
    <property type="project" value="TreeGrafter"/>
</dbReference>
<dbReference type="EMBL" id="CH933807">
    <property type="protein sequence ID" value="EDW12627.1"/>
    <property type="molecule type" value="Genomic_DNA"/>
</dbReference>
<evidence type="ECO:0000313" key="15">
    <source>
        <dbReference type="Proteomes" id="UP000009192"/>
    </source>
</evidence>
<dbReference type="Proteomes" id="UP000009192">
    <property type="component" value="Unassembled WGS sequence"/>
</dbReference>
<keyword evidence="4 11" id="KW-0645">Protease</keyword>
<evidence type="ECO:0000256" key="10">
    <source>
        <dbReference type="ARBA" id="ARBA00036320"/>
    </source>
</evidence>
<keyword evidence="6 11" id="KW-0378">Hydrolase</keyword>
<gene>
    <name evidence="14" type="primary">Dmoj\GI23805</name>
    <name evidence="14" type="ORF">Dmoj_GI23805</name>
</gene>
<name>B4KK96_DROMO</name>
<dbReference type="PhylomeDB" id="B4KK96"/>
<dbReference type="GO" id="GO:0006508">
    <property type="term" value="P:proteolysis"/>
    <property type="evidence" value="ECO:0007669"/>
    <property type="project" value="UniProtKB-KW"/>
</dbReference>
<dbReference type="InterPro" id="IPR033116">
    <property type="entry name" value="TRYPSIN_SER"/>
</dbReference>
<dbReference type="FunFam" id="2.40.10.10:FF:000077">
    <property type="entry name" value="Predicted protein"/>
    <property type="match status" value="1"/>
</dbReference>
<comment type="catalytic activity">
    <reaction evidence="10">
        <text>Preferential cleavage: Arg-|-Xaa, Lys-|-Xaa.</text>
        <dbReference type="EC" id="3.4.21.4"/>
    </reaction>
</comment>
<dbReference type="PRINTS" id="PR00722">
    <property type="entry name" value="CHYMOTRYPSIN"/>
</dbReference>
<dbReference type="HOGENOM" id="CLU_006842_7_0_1"/>
<feature type="chain" id="PRO_5002811344" description="Peptidase S1 domain-containing protein" evidence="12">
    <location>
        <begin position="20"/>
        <end position="280"/>
    </location>
</feature>
<evidence type="ECO:0000256" key="7">
    <source>
        <dbReference type="ARBA" id="ARBA00022825"/>
    </source>
</evidence>
<evidence type="ECO:0000256" key="11">
    <source>
        <dbReference type="RuleBase" id="RU363034"/>
    </source>
</evidence>
<evidence type="ECO:0000256" key="1">
    <source>
        <dbReference type="ARBA" id="ARBA00004239"/>
    </source>
</evidence>
<dbReference type="InterPro" id="IPR009003">
    <property type="entry name" value="Peptidase_S1_PA"/>
</dbReference>
<protein>
    <recommendedName>
        <fullName evidence="13">Peptidase S1 domain-containing protein</fullName>
    </recommendedName>
</protein>
<evidence type="ECO:0000256" key="3">
    <source>
        <dbReference type="ARBA" id="ARBA00022525"/>
    </source>
</evidence>
<dbReference type="InterPro" id="IPR001314">
    <property type="entry name" value="Peptidase_S1A"/>
</dbReference>
<dbReference type="CDD" id="cd00190">
    <property type="entry name" value="Tryp_SPc"/>
    <property type="match status" value="1"/>
</dbReference>
<keyword evidence="9" id="KW-1015">Disulfide bond</keyword>
<dbReference type="PROSITE" id="PS00135">
    <property type="entry name" value="TRYPSIN_SER"/>
    <property type="match status" value="1"/>
</dbReference>
<evidence type="ECO:0000256" key="2">
    <source>
        <dbReference type="ARBA" id="ARBA00007664"/>
    </source>
</evidence>
<dbReference type="AlphaFoldDB" id="B4KK96"/>
<keyword evidence="8" id="KW-0865">Zymogen</keyword>
<dbReference type="PANTHER" id="PTHR24264">
    <property type="entry name" value="TRYPSIN-RELATED"/>
    <property type="match status" value="1"/>
</dbReference>
<evidence type="ECO:0000256" key="8">
    <source>
        <dbReference type="ARBA" id="ARBA00023145"/>
    </source>
</evidence>
<dbReference type="PROSITE" id="PS50240">
    <property type="entry name" value="TRYPSIN_DOM"/>
    <property type="match status" value="1"/>
</dbReference>
<keyword evidence="7 11" id="KW-0720">Serine protease</keyword>
<dbReference type="OrthoDB" id="10059102at2759"/>
<keyword evidence="15" id="KW-1185">Reference proteome</keyword>
<evidence type="ECO:0000256" key="5">
    <source>
        <dbReference type="ARBA" id="ARBA00022729"/>
    </source>
</evidence>
<dbReference type="PROSITE" id="PS00134">
    <property type="entry name" value="TRYPSIN_HIS"/>
    <property type="match status" value="1"/>
</dbReference>
<evidence type="ECO:0000256" key="6">
    <source>
        <dbReference type="ARBA" id="ARBA00022801"/>
    </source>
</evidence>
<feature type="signal peptide" evidence="12">
    <location>
        <begin position="1"/>
        <end position="19"/>
    </location>
</feature>